<evidence type="ECO:0000313" key="3">
    <source>
        <dbReference type="Proteomes" id="UP000243459"/>
    </source>
</evidence>
<dbReference type="Gramene" id="ONK74191">
    <property type="protein sequence ID" value="ONK74191"/>
    <property type="gene ID" value="A4U43_C03F3740"/>
</dbReference>
<evidence type="ECO:0000256" key="1">
    <source>
        <dbReference type="SAM" id="MobiDB-lite"/>
    </source>
</evidence>
<name>A0A5P1FC37_ASPOF</name>
<accession>A0A5P1FC37</accession>
<feature type="region of interest" description="Disordered" evidence="1">
    <location>
        <begin position="1"/>
        <end position="23"/>
    </location>
</feature>
<protein>
    <submittedName>
        <fullName evidence="2">Uncharacterized protein</fullName>
    </submittedName>
</protein>
<evidence type="ECO:0000313" key="2">
    <source>
        <dbReference type="EMBL" id="ONK74191.1"/>
    </source>
</evidence>
<dbReference type="EMBL" id="CM007383">
    <property type="protein sequence ID" value="ONK74191.1"/>
    <property type="molecule type" value="Genomic_DNA"/>
</dbReference>
<reference evidence="3" key="1">
    <citation type="journal article" date="2017" name="Nat. Commun.">
        <title>The asparagus genome sheds light on the origin and evolution of a young Y chromosome.</title>
        <authorList>
            <person name="Harkess A."/>
            <person name="Zhou J."/>
            <person name="Xu C."/>
            <person name="Bowers J.E."/>
            <person name="Van der Hulst R."/>
            <person name="Ayyampalayam S."/>
            <person name="Mercati F."/>
            <person name="Riccardi P."/>
            <person name="McKain M.R."/>
            <person name="Kakrana A."/>
            <person name="Tang H."/>
            <person name="Ray J."/>
            <person name="Groenendijk J."/>
            <person name="Arikit S."/>
            <person name="Mathioni S.M."/>
            <person name="Nakano M."/>
            <person name="Shan H."/>
            <person name="Telgmann-Rauber A."/>
            <person name="Kanno A."/>
            <person name="Yue Z."/>
            <person name="Chen H."/>
            <person name="Li W."/>
            <person name="Chen Y."/>
            <person name="Xu X."/>
            <person name="Zhang Y."/>
            <person name="Luo S."/>
            <person name="Chen H."/>
            <person name="Gao J."/>
            <person name="Mao Z."/>
            <person name="Pires J.C."/>
            <person name="Luo M."/>
            <person name="Kudrna D."/>
            <person name="Wing R.A."/>
            <person name="Meyers B.C."/>
            <person name="Yi K."/>
            <person name="Kong H."/>
            <person name="Lavrijsen P."/>
            <person name="Sunseri F."/>
            <person name="Falavigna A."/>
            <person name="Ye Y."/>
            <person name="Leebens-Mack J.H."/>
            <person name="Chen G."/>
        </authorList>
    </citation>
    <scope>NUCLEOTIDE SEQUENCE [LARGE SCALE GENOMIC DNA]</scope>
    <source>
        <strain evidence="3">cv. DH0086</strain>
    </source>
</reference>
<organism evidence="2 3">
    <name type="scientific">Asparagus officinalis</name>
    <name type="common">Garden asparagus</name>
    <dbReference type="NCBI Taxonomy" id="4686"/>
    <lineage>
        <taxon>Eukaryota</taxon>
        <taxon>Viridiplantae</taxon>
        <taxon>Streptophyta</taxon>
        <taxon>Embryophyta</taxon>
        <taxon>Tracheophyta</taxon>
        <taxon>Spermatophyta</taxon>
        <taxon>Magnoliopsida</taxon>
        <taxon>Liliopsida</taxon>
        <taxon>Asparagales</taxon>
        <taxon>Asparagaceae</taxon>
        <taxon>Asparagoideae</taxon>
        <taxon>Asparagus</taxon>
    </lineage>
</organism>
<proteinExistence type="predicted"/>
<dbReference type="AlphaFoldDB" id="A0A5P1FC37"/>
<dbReference type="Proteomes" id="UP000243459">
    <property type="component" value="Chromosome 3"/>
</dbReference>
<sequence length="114" mass="13053">MYGVDGSHLRLQQPAVADSPQNLRPVHNRLFPMPTAAEAHLYTRFQARSMLPDLDKPKEPQKSRFAPFSSQLTSEQVTEMNWMQTQGINQMEVYRVDAVDGSNPFYNSHDTVMQ</sequence>
<keyword evidence="3" id="KW-1185">Reference proteome</keyword>
<gene>
    <name evidence="2" type="ORF">A4U43_C03F3740</name>
</gene>